<dbReference type="AlphaFoldDB" id="A0A072V4R0"/>
<evidence type="ECO:0000313" key="2">
    <source>
        <dbReference type="EnsemblPlants" id="KEH36797"/>
    </source>
</evidence>
<reference evidence="1 3" key="1">
    <citation type="journal article" date="2011" name="Nature">
        <title>The Medicago genome provides insight into the evolution of rhizobial symbioses.</title>
        <authorList>
            <person name="Young N.D."/>
            <person name="Debelle F."/>
            <person name="Oldroyd G.E."/>
            <person name="Geurts R."/>
            <person name="Cannon S.B."/>
            <person name="Udvardi M.K."/>
            <person name="Benedito V.A."/>
            <person name="Mayer K.F."/>
            <person name="Gouzy J."/>
            <person name="Schoof H."/>
            <person name="Van de Peer Y."/>
            <person name="Proost S."/>
            <person name="Cook D.R."/>
            <person name="Meyers B.C."/>
            <person name="Spannagl M."/>
            <person name="Cheung F."/>
            <person name="De Mita S."/>
            <person name="Krishnakumar V."/>
            <person name="Gundlach H."/>
            <person name="Zhou S."/>
            <person name="Mudge J."/>
            <person name="Bharti A.K."/>
            <person name="Murray J.D."/>
            <person name="Naoumkina M.A."/>
            <person name="Rosen B."/>
            <person name="Silverstein K.A."/>
            <person name="Tang H."/>
            <person name="Rombauts S."/>
            <person name="Zhao P.X."/>
            <person name="Zhou P."/>
            <person name="Barbe V."/>
            <person name="Bardou P."/>
            <person name="Bechner M."/>
            <person name="Bellec A."/>
            <person name="Berger A."/>
            <person name="Berges H."/>
            <person name="Bidwell S."/>
            <person name="Bisseling T."/>
            <person name="Choisne N."/>
            <person name="Couloux A."/>
            <person name="Denny R."/>
            <person name="Deshpande S."/>
            <person name="Dai X."/>
            <person name="Doyle J.J."/>
            <person name="Dudez A.M."/>
            <person name="Farmer A.D."/>
            <person name="Fouteau S."/>
            <person name="Franken C."/>
            <person name="Gibelin C."/>
            <person name="Gish J."/>
            <person name="Goldstein S."/>
            <person name="Gonzalez A.J."/>
            <person name="Green P.J."/>
            <person name="Hallab A."/>
            <person name="Hartog M."/>
            <person name="Hua A."/>
            <person name="Humphray S.J."/>
            <person name="Jeong D.H."/>
            <person name="Jing Y."/>
            <person name="Jocker A."/>
            <person name="Kenton S.M."/>
            <person name="Kim D.J."/>
            <person name="Klee K."/>
            <person name="Lai H."/>
            <person name="Lang C."/>
            <person name="Lin S."/>
            <person name="Macmil S.L."/>
            <person name="Magdelenat G."/>
            <person name="Matthews L."/>
            <person name="McCorrison J."/>
            <person name="Monaghan E.L."/>
            <person name="Mun J.H."/>
            <person name="Najar F.Z."/>
            <person name="Nicholson C."/>
            <person name="Noirot C."/>
            <person name="O'Bleness M."/>
            <person name="Paule C.R."/>
            <person name="Poulain J."/>
            <person name="Prion F."/>
            <person name="Qin B."/>
            <person name="Qu C."/>
            <person name="Retzel E.F."/>
            <person name="Riddle C."/>
            <person name="Sallet E."/>
            <person name="Samain S."/>
            <person name="Samson N."/>
            <person name="Sanders I."/>
            <person name="Saurat O."/>
            <person name="Scarpelli C."/>
            <person name="Schiex T."/>
            <person name="Segurens B."/>
            <person name="Severin A.J."/>
            <person name="Sherrier D.J."/>
            <person name="Shi R."/>
            <person name="Sims S."/>
            <person name="Singer S.R."/>
            <person name="Sinharoy S."/>
            <person name="Sterck L."/>
            <person name="Viollet A."/>
            <person name="Wang B.B."/>
            <person name="Wang K."/>
            <person name="Wang M."/>
            <person name="Wang X."/>
            <person name="Warfsmann J."/>
            <person name="Weissenbach J."/>
            <person name="White D.D."/>
            <person name="White J.D."/>
            <person name="Wiley G.B."/>
            <person name="Wincker P."/>
            <person name="Xing Y."/>
            <person name="Yang L."/>
            <person name="Yao Z."/>
            <person name="Ying F."/>
            <person name="Zhai J."/>
            <person name="Zhou L."/>
            <person name="Zuber A."/>
            <person name="Denarie J."/>
            <person name="Dixon R.A."/>
            <person name="May G.D."/>
            <person name="Schwartz D.C."/>
            <person name="Rogers J."/>
            <person name="Quetier F."/>
            <person name="Town C.D."/>
            <person name="Roe B.A."/>
        </authorList>
    </citation>
    <scope>NUCLEOTIDE SEQUENCE [LARGE SCALE GENOMIC DNA]</scope>
    <source>
        <strain evidence="1">A17</strain>
        <strain evidence="2 3">cv. Jemalong A17</strain>
    </source>
</reference>
<evidence type="ECO:0000313" key="3">
    <source>
        <dbReference type="Proteomes" id="UP000002051"/>
    </source>
</evidence>
<dbReference type="EMBL" id="CM001218">
    <property type="protein sequence ID" value="KEH36797.1"/>
    <property type="molecule type" value="Genomic_DNA"/>
</dbReference>
<name>A0A072V4R0_MEDTR</name>
<sequence length="66" mass="7363">MYYRGGDWNKGGKCHLETMPEQGSAFTVQNCQFCNISTQKHFQGVIAGSSDIMLVELFTITSYHGV</sequence>
<evidence type="ECO:0000313" key="1">
    <source>
        <dbReference type="EMBL" id="KEH36797.1"/>
    </source>
</evidence>
<keyword evidence="3" id="KW-1185">Reference proteome</keyword>
<reference evidence="1 3" key="2">
    <citation type="journal article" date="2014" name="BMC Genomics">
        <title>An improved genome release (version Mt4.0) for the model legume Medicago truncatula.</title>
        <authorList>
            <person name="Tang H."/>
            <person name="Krishnakumar V."/>
            <person name="Bidwell S."/>
            <person name="Rosen B."/>
            <person name="Chan A."/>
            <person name="Zhou S."/>
            <person name="Gentzbittel L."/>
            <person name="Childs K.L."/>
            <person name="Yandell M."/>
            <person name="Gundlach H."/>
            <person name="Mayer K.F."/>
            <person name="Schwartz D.C."/>
            <person name="Town C.D."/>
        </authorList>
    </citation>
    <scope>GENOME REANNOTATION</scope>
    <source>
        <strain evidence="1">A17</strain>
        <strain evidence="2 3">cv. Jemalong A17</strain>
    </source>
</reference>
<accession>A0A072V4R0</accession>
<dbReference type="Proteomes" id="UP000002051">
    <property type="component" value="Chromosome 2"/>
</dbReference>
<proteinExistence type="predicted"/>
<organism evidence="1 3">
    <name type="scientific">Medicago truncatula</name>
    <name type="common">Barrel medic</name>
    <name type="synonym">Medicago tribuloides</name>
    <dbReference type="NCBI Taxonomy" id="3880"/>
    <lineage>
        <taxon>Eukaryota</taxon>
        <taxon>Viridiplantae</taxon>
        <taxon>Streptophyta</taxon>
        <taxon>Embryophyta</taxon>
        <taxon>Tracheophyta</taxon>
        <taxon>Spermatophyta</taxon>
        <taxon>Magnoliopsida</taxon>
        <taxon>eudicotyledons</taxon>
        <taxon>Gunneridae</taxon>
        <taxon>Pentapetalae</taxon>
        <taxon>rosids</taxon>
        <taxon>fabids</taxon>
        <taxon>Fabales</taxon>
        <taxon>Fabaceae</taxon>
        <taxon>Papilionoideae</taxon>
        <taxon>50 kb inversion clade</taxon>
        <taxon>NPAAA clade</taxon>
        <taxon>Hologalegina</taxon>
        <taxon>IRL clade</taxon>
        <taxon>Trifolieae</taxon>
        <taxon>Medicago</taxon>
    </lineage>
</organism>
<reference evidence="2" key="3">
    <citation type="submission" date="2015-04" db="UniProtKB">
        <authorList>
            <consortium name="EnsemblPlants"/>
        </authorList>
    </citation>
    <scope>IDENTIFICATION</scope>
    <source>
        <strain evidence="2">cv. Jemalong A17</strain>
    </source>
</reference>
<dbReference type="HOGENOM" id="CLU_2834930_0_0_1"/>
<protein>
    <submittedName>
        <fullName evidence="1 2">Uncharacterized protein</fullName>
    </submittedName>
</protein>
<gene>
    <name evidence="1" type="ordered locus">MTR_2g022590</name>
</gene>
<dbReference type="EnsemblPlants" id="KEH36797">
    <property type="protein sequence ID" value="KEH36797"/>
    <property type="gene ID" value="MTR_2g022590"/>
</dbReference>